<keyword evidence="2" id="KW-1185">Reference proteome</keyword>
<dbReference type="Proteomes" id="UP000683925">
    <property type="component" value="Unassembled WGS sequence"/>
</dbReference>
<gene>
    <name evidence="1" type="ORF">POCTA_138.1.T0110034</name>
</gene>
<evidence type="ECO:0000313" key="1">
    <source>
        <dbReference type="EMBL" id="CAD8139718.1"/>
    </source>
</evidence>
<dbReference type="OrthoDB" id="10338136at2759"/>
<reference evidence="1" key="1">
    <citation type="submission" date="2021-01" db="EMBL/GenBank/DDBJ databases">
        <authorList>
            <consortium name="Genoscope - CEA"/>
            <person name="William W."/>
        </authorList>
    </citation>
    <scope>NUCLEOTIDE SEQUENCE</scope>
</reference>
<name>A0A8S1SII6_PAROT</name>
<protein>
    <recommendedName>
        <fullName evidence="3">Ubiquitin-like domain-containing protein</fullName>
    </recommendedName>
</protein>
<comment type="caution">
    <text evidence="1">The sequence shown here is derived from an EMBL/GenBank/DDBJ whole genome shotgun (WGS) entry which is preliminary data.</text>
</comment>
<organism evidence="1 2">
    <name type="scientific">Paramecium octaurelia</name>
    <dbReference type="NCBI Taxonomy" id="43137"/>
    <lineage>
        <taxon>Eukaryota</taxon>
        <taxon>Sar</taxon>
        <taxon>Alveolata</taxon>
        <taxon>Ciliophora</taxon>
        <taxon>Intramacronucleata</taxon>
        <taxon>Oligohymenophorea</taxon>
        <taxon>Peniculida</taxon>
        <taxon>Parameciidae</taxon>
        <taxon>Paramecium</taxon>
    </lineage>
</organism>
<dbReference type="AlphaFoldDB" id="A0A8S1SII6"/>
<accession>A0A8S1SII6</accession>
<evidence type="ECO:0008006" key="3">
    <source>
        <dbReference type="Google" id="ProtNLM"/>
    </source>
</evidence>
<evidence type="ECO:0000313" key="2">
    <source>
        <dbReference type="Proteomes" id="UP000683925"/>
    </source>
</evidence>
<proteinExistence type="predicted"/>
<sequence>MNQLMSQDNVRQASNDQPNSYTVIVVVNTPQSTFTLSISIDPSIPFNQFIIGIKEQIFAQKMQAQYEDTIEYQLGNGSLIQSNESRTLQSLGFTNNCTIYVRLKLKGGK</sequence>
<dbReference type="EMBL" id="CAJJDP010000010">
    <property type="protein sequence ID" value="CAD8139718.1"/>
    <property type="molecule type" value="Genomic_DNA"/>
</dbReference>
<dbReference type="OMA" id="QIFAQKM"/>